<dbReference type="Proteomes" id="UP000558113">
    <property type="component" value="Unassembled WGS sequence"/>
</dbReference>
<accession>A0A7X4YWG5</accession>
<evidence type="ECO:0000313" key="3">
    <source>
        <dbReference type="Proteomes" id="UP000558113"/>
    </source>
</evidence>
<dbReference type="Gene3D" id="2.60.40.10">
    <property type="entry name" value="Immunoglobulins"/>
    <property type="match status" value="1"/>
</dbReference>
<reference evidence="2 3" key="1">
    <citation type="submission" date="2020-01" db="EMBL/GenBank/DDBJ databases">
        <title>Paenibacillus soybeanensis sp. nov. isolated from the nodules of soybean (Glycine max(L.) Merr).</title>
        <authorList>
            <person name="Wang H."/>
        </authorList>
    </citation>
    <scope>NUCLEOTIDE SEQUENCE [LARGE SCALE GENOMIC DNA]</scope>
    <source>
        <strain evidence="2 3">DSM 23054</strain>
    </source>
</reference>
<feature type="domain" description="Fibronectin type-III" evidence="1">
    <location>
        <begin position="607"/>
        <end position="700"/>
    </location>
</feature>
<organism evidence="2 3">
    <name type="scientific">Paenibacillus sacheonensis</name>
    <dbReference type="NCBI Taxonomy" id="742054"/>
    <lineage>
        <taxon>Bacteria</taxon>
        <taxon>Bacillati</taxon>
        <taxon>Bacillota</taxon>
        <taxon>Bacilli</taxon>
        <taxon>Bacillales</taxon>
        <taxon>Paenibacillaceae</taxon>
        <taxon>Paenibacillus</taxon>
    </lineage>
</organism>
<dbReference type="AlphaFoldDB" id="A0A7X4YWG5"/>
<dbReference type="OrthoDB" id="2502471at2"/>
<dbReference type="RefSeq" id="WP_161703959.1">
    <property type="nucleotide sequence ID" value="NZ_JAAAMU010000021.1"/>
</dbReference>
<sequence length="1000" mass="108043">MNIFRFIVWRRPLIPSSLMLMLALSLIVGLLPQGFPGGPTLAGATPVANGNLAGADALGRELPRDGQVRAETSGKYVGIFYFLWMGTHGTSGPFDITSILANNPNAAASASMPPWGPEQGWHFWGKPLYDYYLSDDAWVLRKHVQLLTDAGIDFLVFDATNAFTYKTVYDKLFQILDEQQAKGFKVPKIAFYTNSSSGTTITSIYNDVYAPNRYPNLWFNWKGKPLIIGDPTQVSSTIQNFFTFRLNQWPNEGQKTNGFPWIEFQRPQRVFYNNLGEKEVINVSVAQHASTISMSDTPMYGYGNNWGRSFHNGANDFTPGATNYGYNIAEQWDFALAQDPQIVFITGWNEWVAQRQPGNASRPIQFVDLATQEFSRDIEPMSGGYGDDYYLQMIGYIRKFKGMSAQPAPSAGKTITINTDFSQWTNVTPEYRDYTGDTVARSNPGWGTLTLTNNTGRNDLDTMKVARDNSNVYFYAKTKDPLTAYTGAKWMRLLIDADGNPKNGWNGFDYIVNRTGTTATTAALEQSTGGWSWTPAGTVSYKASGSELHLAIPRSALGLSSLTTPITLRFKWSDNMQTDGDAMDFYVNGDAAPDGRLAYVYTEAPGLPAAPMNLAASGGSGQASLSWSPIGGAASYNVKRATAPGGPYATVSTAGSVTSASYTDTAVTNGTAYYYVVTAVNASGESQPSAEASATPIAYVSVKNWNFNTGGNLEGWSMVNQATGSVAGGDLTVTSSGGDPFLHSPDNLAITNPSVNRYVRVRMKNNTGGTTAQVYFTTTSDTSWSEPKSKAFTITPNSGYVDYVVDMSTVAGWSGTIKQIRLDPLTVSGTANIDYIRITNGGGASYDSVAGFGSTQGANQWSYKYTANGTTYSNMTWSAANNWWSGSDAIVAAGWMHPNNAAMAARAWTAPASGTVNVSGSAAKASTAANGNGVNVKIMKNGTQVWPASGWQFIAGTNTTGYAFNFNTAVNAGDVLYFLLDGNGEHSYDTTNYSATIVYP</sequence>
<dbReference type="SMART" id="SM00060">
    <property type="entry name" value="FN3"/>
    <property type="match status" value="2"/>
</dbReference>
<keyword evidence="3" id="KW-1185">Reference proteome</keyword>
<protein>
    <recommendedName>
        <fullName evidence="1">Fibronectin type-III domain-containing protein</fullName>
    </recommendedName>
</protein>
<dbReference type="CDD" id="cd00063">
    <property type="entry name" value="FN3"/>
    <property type="match status" value="1"/>
</dbReference>
<evidence type="ECO:0000313" key="2">
    <source>
        <dbReference type="EMBL" id="NBC72704.1"/>
    </source>
</evidence>
<proteinExistence type="predicted"/>
<dbReference type="Gene3D" id="3.20.20.80">
    <property type="entry name" value="Glycosidases"/>
    <property type="match status" value="1"/>
</dbReference>
<gene>
    <name evidence="2" type="ORF">GT003_27280</name>
</gene>
<dbReference type="InterPro" id="IPR003961">
    <property type="entry name" value="FN3_dom"/>
</dbReference>
<name>A0A7X4YWG5_9BACL</name>
<comment type="caution">
    <text evidence="2">The sequence shown here is derived from an EMBL/GenBank/DDBJ whole genome shotgun (WGS) entry which is preliminary data.</text>
</comment>
<dbReference type="InterPro" id="IPR036116">
    <property type="entry name" value="FN3_sf"/>
</dbReference>
<evidence type="ECO:0000259" key="1">
    <source>
        <dbReference type="PROSITE" id="PS50853"/>
    </source>
</evidence>
<dbReference type="SUPFAM" id="SSF49265">
    <property type="entry name" value="Fibronectin type III"/>
    <property type="match status" value="1"/>
</dbReference>
<dbReference type="InterPro" id="IPR013783">
    <property type="entry name" value="Ig-like_fold"/>
</dbReference>
<dbReference type="EMBL" id="JAAAMU010000021">
    <property type="protein sequence ID" value="NBC72704.1"/>
    <property type="molecule type" value="Genomic_DNA"/>
</dbReference>
<dbReference type="PROSITE" id="PS50853">
    <property type="entry name" value="FN3"/>
    <property type="match status" value="1"/>
</dbReference>